<protein>
    <submittedName>
        <fullName evidence="2">Uncharacterized protein</fullName>
    </submittedName>
</protein>
<name>A0ABT4ISN2_9GAMM</name>
<feature type="compositionally biased region" description="Basic and acidic residues" evidence="1">
    <location>
        <begin position="1"/>
        <end position="10"/>
    </location>
</feature>
<reference evidence="2 3" key="1">
    <citation type="submission" date="2022-02" db="EMBL/GenBank/DDBJ databases">
        <title>Study of halophilic communities from a Mexican lake.</title>
        <authorList>
            <person name="Hernandez-Soto L.M."/>
            <person name="Martinez-Abarca F."/>
            <person name="Ramirez-Saad H.C."/>
            <person name="Aguirre-Garrido J.F."/>
        </authorList>
    </citation>
    <scope>NUCLEOTIDE SEQUENCE [LARGE SCALE GENOMIC DNA]</scope>
    <source>
        <strain evidence="2 3">Hjan13</strain>
    </source>
</reference>
<organism evidence="2 3">
    <name type="scientific">Vreelandella janggokensis</name>
    <dbReference type="NCBI Taxonomy" id="370767"/>
    <lineage>
        <taxon>Bacteria</taxon>
        <taxon>Pseudomonadati</taxon>
        <taxon>Pseudomonadota</taxon>
        <taxon>Gammaproteobacteria</taxon>
        <taxon>Oceanospirillales</taxon>
        <taxon>Halomonadaceae</taxon>
        <taxon>Vreelandella</taxon>
    </lineage>
</organism>
<evidence type="ECO:0000313" key="2">
    <source>
        <dbReference type="EMBL" id="MCZ0926465.1"/>
    </source>
</evidence>
<evidence type="ECO:0000256" key="1">
    <source>
        <dbReference type="SAM" id="MobiDB-lite"/>
    </source>
</evidence>
<comment type="caution">
    <text evidence="2">The sequence shown here is derived from an EMBL/GenBank/DDBJ whole genome shotgun (WGS) entry which is preliminary data.</text>
</comment>
<feature type="region of interest" description="Disordered" evidence="1">
    <location>
        <begin position="1"/>
        <end position="21"/>
    </location>
</feature>
<dbReference type="EMBL" id="JAKNQU010000002">
    <property type="protein sequence ID" value="MCZ0926465.1"/>
    <property type="molecule type" value="Genomic_DNA"/>
</dbReference>
<dbReference type="RefSeq" id="WP_268901296.1">
    <property type="nucleotide sequence ID" value="NZ_JAKNQT010000001.1"/>
</dbReference>
<evidence type="ECO:0000313" key="3">
    <source>
        <dbReference type="Proteomes" id="UP001321125"/>
    </source>
</evidence>
<sequence length="112" mass="12464">MSIGRKREVVETVSQQAESAKPRLASSTMKALIDLQMRESFAAMADDMITNGEQPPEPKPLTREGIQEIIHRYGLGEPRNPFPPEHPLHVAWSLANSVESGDFVKIPREISS</sequence>
<keyword evidence="3" id="KW-1185">Reference proteome</keyword>
<gene>
    <name evidence="2" type="ORF">L0635_05130</name>
</gene>
<proteinExistence type="predicted"/>
<accession>A0ABT4ISN2</accession>
<dbReference type="Proteomes" id="UP001321125">
    <property type="component" value="Unassembled WGS sequence"/>
</dbReference>